<feature type="transmembrane region" description="Helical" evidence="1">
    <location>
        <begin position="20"/>
        <end position="42"/>
    </location>
</feature>
<dbReference type="Pfam" id="PF04350">
    <property type="entry name" value="PilO"/>
    <property type="match status" value="1"/>
</dbReference>
<dbReference type="InterPro" id="IPR014717">
    <property type="entry name" value="Transl_elong_EF1B/ribsomal_bS6"/>
</dbReference>
<reference evidence="3" key="1">
    <citation type="submission" date="2017-06" db="EMBL/GenBank/DDBJ databases">
        <authorList>
            <person name="Varghese N."/>
            <person name="Submissions S."/>
        </authorList>
    </citation>
    <scope>NUCLEOTIDE SEQUENCE [LARGE SCALE GENOMIC DNA]</scope>
    <source>
        <strain evidence="3">DSM 22348</strain>
    </source>
</reference>
<accession>A0A239CHN6</accession>
<evidence type="ECO:0000313" key="3">
    <source>
        <dbReference type="Proteomes" id="UP000198407"/>
    </source>
</evidence>
<dbReference type="PANTHER" id="PTHR39555">
    <property type="entry name" value="FIMBRIAL ASSEMBLY PROTEIN PILO-LIKE PROTEIN-RELATED"/>
    <property type="match status" value="1"/>
</dbReference>
<evidence type="ECO:0000256" key="1">
    <source>
        <dbReference type="SAM" id="Phobius"/>
    </source>
</evidence>
<dbReference type="RefSeq" id="WP_042121214.1">
    <property type="nucleotide sequence ID" value="NZ_FZOL01000004.1"/>
</dbReference>
<dbReference type="Gene3D" id="2.30.30.830">
    <property type="match status" value="1"/>
</dbReference>
<keyword evidence="1" id="KW-0812">Transmembrane</keyword>
<protein>
    <submittedName>
        <fullName evidence="2">Tfp pilus assembly protein PilO</fullName>
    </submittedName>
</protein>
<dbReference type="GO" id="GO:0043107">
    <property type="term" value="P:type IV pilus-dependent motility"/>
    <property type="evidence" value="ECO:0007669"/>
    <property type="project" value="InterPro"/>
</dbReference>
<name>A0A239CHN6_9PSED</name>
<dbReference type="GO" id="GO:0043683">
    <property type="term" value="P:type IV pilus assembly"/>
    <property type="evidence" value="ECO:0007669"/>
    <property type="project" value="InterPro"/>
</dbReference>
<keyword evidence="1" id="KW-0472">Membrane</keyword>
<organism evidence="2 3">
    <name type="scientific">Pseudomonas japonica</name>
    <dbReference type="NCBI Taxonomy" id="256466"/>
    <lineage>
        <taxon>Bacteria</taxon>
        <taxon>Pseudomonadati</taxon>
        <taxon>Pseudomonadota</taxon>
        <taxon>Gammaproteobacteria</taxon>
        <taxon>Pseudomonadales</taxon>
        <taxon>Pseudomonadaceae</taxon>
        <taxon>Pseudomonas</taxon>
    </lineage>
</organism>
<gene>
    <name evidence="2" type="ORF">SAMN05444352_104218</name>
</gene>
<dbReference type="AlphaFoldDB" id="A0A239CHN6"/>
<dbReference type="OrthoDB" id="7032139at2"/>
<keyword evidence="3" id="KW-1185">Reference proteome</keyword>
<keyword evidence="1" id="KW-1133">Transmembrane helix</keyword>
<dbReference type="STRING" id="1215104.GCA_000730585_05210"/>
<dbReference type="Proteomes" id="UP000198407">
    <property type="component" value="Unassembled WGS sequence"/>
</dbReference>
<dbReference type="InterPro" id="IPR007445">
    <property type="entry name" value="PilO"/>
</dbReference>
<proteinExistence type="predicted"/>
<sequence length="297" mass="32942">MNLSLIDDAVDWSALLRWSWLAKSLLLAVCLLAFPVTGHGIWGREWYVEVVRERARNEQSQQQWQTGSAQVERLAAHETKNRELQDDLERRRRELFDADGLASLLQSLARSGMGLSFEQVEVLEPEVGPHHVRLPLRVQVLGEYPSLKRFLAELAGLDMLVTLHELQLAVADELSPGALRLQLQLHAYRALDVQALADQAAPVSARPRNPFEPVESLVTGGASLSLEQARMVGYLRDRKGQVALVRWGDKVHLLREGDPLGPGRVSAIGEERMELVGATDGAAGIPRVLTLLSPARE</sequence>
<dbReference type="Gene3D" id="3.30.70.60">
    <property type="match status" value="1"/>
</dbReference>
<evidence type="ECO:0000313" key="2">
    <source>
        <dbReference type="EMBL" id="SNS19715.1"/>
    </source>
</evidence>
<dbReference type="EMBL" id="FZOL01000004">
    <property type="protein sequence ID" value="SNS19715.1"/>
    <property type="molecule type" value="Genomic_DNA"/>
</dbReference>
<dbReference type="PANTHER" id="PTHR39555:SF1">
    <property type="entry name" value="TYPE IV PILUS INNER MEMBRANE COMPONENT PILO"/>
    <property type="match status" value="1"/>
</dbReference>